<name>A0A3L8E3N7_OOCBI</name>
<gene>
    <name evidence="3" type="ORF">DMN91_000814</name>
</gene>
<organism evidence="3 4">
    <name type="scientific">Ooceraea biroi</name>
    <name type="common">Clonal raider ant</name>
    <name type="synonym">Cerapachys biroi</name>
    <dbReference type="NCBI Taxonomy" id="2015173"/>
    <lineage>
        <taxon>Eukaryota</taxon>
        <taxon>Metazoa</taxon>
        <taxon>Ecdysozoa</taxon>
        <taxon>Arthropoda</taxon>
        <taxon>Hexapoda</taxon>
        <taxon>Insecta</taxon>
        <taxon>Pterygota</taxon>
        <taxon>Neoptera</taxon>
        <taxon>Endopterygota</taxon>
        <taxon>Hymenoptera</taxon>
        <taxon>Apocrita</taxon>
        <taxon>Aculeata</taxon>
        <taxon>Formicoidea</taxon>
        <taxon>Formicidae</taxon>
        <taxon>Dorylinae</taxon>
        <taxon>Ooceraea</taxon>
    </lineage>
</organism>
<feature type="compositionally biased region" description="Low complexity" evidence="1">
    <location>
        <begin position="332"/>
        <end position="344"/>
    </location>
</feature>
<reference evidence="3 4" key="1">
    <citation type="journal article" date="2018" name="Genome Res.">
        <title>The genomic architecture and molecular evolution of ant odorant receptors.</title>
        <authorList>
            <person name="McKenzie S.K."/>
            <person name="Kronauer D.J.C."/>
        </authorList>
    </citation>
    <scope>NUCLEOTIDE SEQUENCE [LARGE SCALE GENOMIC DNA]</scope>
    <source>
        <strain evidence="3">Clonal line C1</strain>
    </source>
</reference>
<feature type="compositionally biased region" description="Basic and acidic residues" evidence="1">
    <location>
        <begin position="870"/>
        <end position="881"/>
    </location>
</feature>
<dbReference type="EMBL" id="QOIP01000001">
    <property type="protein sequence ID" value="RLU27015.1"/>
    <property type="molecule type" value="Genomic_DNA"/>
</dbReference>
<evidence type="ECO:0000313" key="3">
    <source>
        <dbReference type="EMBL" id="RLU27015.1"/>
    </source>
</evidence>
<dbReference type="AlphaFoldDB" id="A0A3L8E3N7"/>
<feature type="compositionally biased region" description="Low complexity" evidence="1">
    <location>
        <begin position="483"/>
        <end position="493"/>
    </location>
</feature>
<feature type="compositionally biased region" description="Basic and acidic residues" evidence="1">
    <location>
        <begin position="494"/>
        <end position="503"/>
    </location>
</feature>
<evidence type="ECO:0000256" key="2">
    <source>
        <dbReference type="SAM" id="Phobius"/>
    </source>
</evidence>
<feature type="compositionally biased region" description="Acidic residues" evidence="1">
    <location>
        <begin position="301"/>
        <end position="312"/>
    </location>
</feature>
<evidence type="ECO:0000256" key="1">
    <source>
        <dbReference type="SAM" id="MobiDB-lite"/>
    </source>
</evidence>
<keyword evidence="2" id="KW-0472">Membrane</keyword>
<feature type="compositionally biased region" description="Basic and acidic residues" evidence="1">
    <location>
        <begin position="376"/>
        <end position="393"/>
    </location>
</feature>
<feature type="compositionally biased region" description="Basic and acidic residues" evidence="1">
    <location>
        <begin position="469"/>
        <end position="478"/>
    </location>
</feature>
<feature type="compositionally biased region" description="Polar residues" evidence="1">
    <location>
        <begin position="400"/>
        <end position="420"/>
    </location>
</feature>
<feature type="region of interest" description="Disordered" evidence="1">
    <location>
        <begin position="815"/>
        <end position="912"/>
    </location>
</feature>
<protein>
    <submittedName>
        <fullName evidence="3">Uncharacterized protein</fullName>
    </submittedName>
</protein>
<accession>A0A3L8E3N7</accession>
<keyword evidence="2" id="KW-0812">Transmembrane</keyword>
<evidence type="ECO:0000313" key="4">
    <source>
        <dbReference type="Proteomes" id="UP000279307"/>
    </source>
</evidence>
<feature type="transmembrane region" description="Helical" evidence="2">
    <location>
        <begin position="31"/>
        <end position="52"/>
    </location>
</feature>
<feature type="compositionally biased region" description="Basic and acidic residues" evidence="1">
    <location>
        <begin position="889"/>
        <end position="901"/>
    </location>
</feature>
<feature type="compositionally biased region" description="Low complexity" evidence="1">
    <location>
        <begin position="511"/>
        <end position="530"/>
    </location>
</feature>
<feature type="compositionally biased region" description="Basic and acidic residues" evidence="1">
    <location>
        <begin position="559"/>
        <end position="578"/>
    </location>
</feature>
<dbReference type="Proteomes" id="UP000279307">
    <property type="component" value="Chromosome 1"/>
</dbReference>
<sequence>MSRILVEMFDVLSGEFILTLQSSPPFVVESAFALALAVLLAAPLIASVYFLLVRIRQVFDVLTAAGGVKAIPNTVRDEFMLTVFLFVPLLDEPLKAFTKIAVPSSRRHVGPLGHSLGRLYPTPVTIDSTSSSSLHLESIRRQIDRHTPVLRNNNCVPRSPNQRGEQIEEEIGGHEQRGRERLPLDYPLSLANTNCSLIDISNLDYRAYRHKIIEATLKKRYDDLQPPGDVVLNSLHLNSADSVIGVRLNDRYDHSLFNFVEEYHNESKVTNQGHIKCLHPLDHFLTKSTKRPRTTEKETETLDENVDCEDTGNDLSSRINDDLAKLSPDVDSNGNPPSRSSPRGASIEDNIKATPDDPNSNSGMPKGGLIQTQSRKPADKLNPERCAENDCPRSGDFSARESSWTTGNRPTSAGSASTSLPKGLALSRAATLPERSGRRVTRSPGPRASTGGSKKKLGDYSNWEFPSSGEHRRAEKRGPPGFISASSSEIASVRSERSSKRQDVNGVPCCSRESSISPASRASRPPWLSANHGTSFNRKYGETARNPAWNPASMVRPMSARDDRLRRLVTPDRGRSKEPSSAFVNRSDPAAPFKRRAMSFVSSPSKGERVAISTGRREANLSTSPRNKTKNVERVAAKNGTRTATTPDPLKEGAGKTAISKSSKEMKSTCGSSARERSVSEDTTVNRTVSQAAVRADGRWNTVRLNRGNGGKRLRSTGNPAFAKGASLSPKIELSAEALSRADGSTIPCDEKLTVHASGIDSRVQKRAEVAENDETRAILNARDQLVEMNEAVEAREDGKSNNINGSLARLKVPQKITRNPRARPASASNLAGSPHEHKTVPSPHSARRNANAETKSGLSAAKLNARSNDTVDRMRSDKESSSVLREQSAFEKTKTRERDVGPGNGAETEGLKLPRRDSKIGLAMDSALRRYIKMLKHGLLNRGDKDGVALASLSLTDAISFLSEQKIPLSPEEIQELQSILSKVERNPELLCEESFSNMENVV</sequence>
<feature type="region of interest" description="Disordered" evidence="1">
    <location>
        <begin position="288"/>
        <end position="687"/>
    </location>
</feature>
<keyword evidence="2" id="KW-1133">Transmembrane helix</keyword>
<comment type="caution">
    <text evidence="3">The sequence shown here is derived from an EMBL/GenBank/DDBJ whole genome shotgun (WGS) entry which is preliminary data.</text>
</comment>
<proteinExistence type="predicted"/>